<feature type="compositionally biased region" description="Acidic residues" evidence="1">
    <location>
        <begin position="172"/>
        <end position="181"/>
    </location>
</feature>
<feature type="compositionally biased region" description="Polar residues" evidence="1">
    <location>
        <begin position="1315"/>
        <end position="1335"/>
    </location>
</feature>
<evidence type="ECO:0000313" key="2">
    <source>
        <dbReference type="EMBL" id="GJJ14550.1"/>
    </source>
</evidence>
<feature type="compositionally biased region" description="Low complexity" evidence="1">
    <location>
        <begin position="801"/>
        <end position="815"/>
    </location>
</feature>
<feature type="region of interest" description="Disordered" evidence="1">
    <location>
        <begin position="611"/>
        <end position="667"/>
    </location>
</feature>
<feature type="region of interest" description="Disordered" evidence="1">
    <location>
        <begin position="164"/>
        <end position="282"/>
    </location>
</feature>
<evidence type="ECO:0000313" key="3">
    <source>
        <dbReference type="Proteomes" id="UP001050691"/>
    </source>
</evidence>
<feature type="compositionally biased region" description="Low complexity" evidence="1">
    <location>
        <begin position="249"/>
        <end position="269"/>
    </location>
</feature>
<feature type="compositionally biased region" description="Polar residues" evidence="1">
    <location>
        <begin position="1527"/>
        <end position="1550"/>
    </location>
</feature>
<feature type="region of interest" description="Disordered" evidence="1">
    <location>
        <begin position="788"/>
        <end position="832"/>
    </location>
</feature>
<feature type="compositionally biased region" description="Basic and acidic residues" evidence="1">
    <location>
        <begin position="844"/>
        <end position="853"/>
    </location>
</feature>
<feature type="compositionally biased region" description="Polar residues" evidence="1">
    <location>
        <begin position="1345"/>
        <end position="1358"/>
    </location>
</feature>
<feature type="compositionally biased region" description="Acidic residues" evidence="1">
    <location>
        <begin position="875"/>
        <end position="888"/>
    </location>
</feature>
<organism evidence="2 3">
    <name type="scientific">Clathrus columnatus</name>
    <dbReference type="NCBI Taxonomy" id="1419009"/>
    <lineage>
        <taxon>Eukaryota</taxon>
        <taxon>Fungi</taxon>
        <taxon>Dikarya</taxon>
        <taxon>Basidiomycota</taxon>
        <taxon>Agaricomycotina</taxon>
        <taxon>Agaricomycetes</taxon>
        <taxon>Phallomycetidae</taxon>
        <taxon>Phallales</taxon>
        <taxon>Clathraceae</taxon>
        <taxon>Clathrus</taxon>
    </lineage>
</organism>
<feature type="compositionally biased region" description="Low complexity" evidence="1">
    <location>
        <begin position="103"/>
        <end position="133"/>
    </location>
</feature>
<feature type="region of interest" description="Disordered" evidence="1">
    <location>
        <begin position="1"/>
        <end position="58"/>
    </location>
</feature>
<feature type="compositionally biased region" description="Polar residues" evidence="1">
    <location>
        <begin position="1424"/>
        <end position="1450"/>
    </location>
</feature>
<feature type="region of interest" description="Disordered" evidence="1">
    <location>
        <begin position="1315"/>
        <end position="1389"/>
    </location>
</feature>
<feature type="compositionally biased region" description="Pro residues" evidence="1">
    <location>
        <begin position="1013"/>
        <end position="1029"/>
    </location>
</feature>
<feature type="compositionally biased region" description="Polar residues" evidence="1">
    <location>
        <begin position="965"/>
        <end position="979"/>
    </location>
</feature>
<feature type="compositionally biased region" description="Low complexity" evidence="1">
    <location>
        <begin position="203"/>
        <end position="241"/>
    </location>
</feature>
<feature type="compositionally biased region" description="Basic and acidic residues" evidence="1">
    <location>
        <begin position="654"/>
        <end position="663"/>
    </location>
</feature>
<comment type="caution">
    <text evidence="2">The sequence shown here is derived from an EMBL/GenBank/DDBJ whole genome shotgun (WGS) entry which is preliminary data.</text>
</comment>
<feature type="compositionally biased region" description="Polar residues" evidence="1">
    <location>
        <begin position="270"/>
        <end position="279"/>
    </location>
</feature>
<feature type="compositionally biased region" description="Low complexity" evidence="1">
    <location>
        <begin position="18"/>
        <end position="34"/>
    </location>
</feature>
<feature type="compositionally biased region" description="Low complexity" evidence="1">
    <location>
        <begin position="1367"/>
        <end position="1377"/>
    </location>
</feature>
<feature type="compositionally biased region" description="Polar residues" evidence="1">
    <location>
        <begin position="429"/>
        <end position="451"/>
    </location>
</feature>
<sequence>MSSFTFPTSVPFPMAPASSSLVPFPTTSPTSSSSIHLGPPPALPLPPLPSLPSPVSPEEQVAFVRASYTSNAGSVSSIGSMKSVNGTQSTQSVSRSKNGGGQSPRSISSSAASLRSVATGSSGSGTSVGTHTGMISNRKGKGRGRYASSVSEYEESILDVELDFESDRALEEDGDDSDEDEKNPKLTTSSPVVFSARTMIMVSKTSTTMAASASSGPPGSPSSAQSRSRTSSIHTPAMRARSSSRPRARINSTTTTTNNNSNNSSSNSTLRVRTFSQPSSPVPISYQARVRTISSFPPPTQHPNRNPDTITIPSASSYSTIKQNSKLKFSTKNPYPHSSISPTMSTSLSNTQHLYSSTPINIFEPTTPLTTVAFPPSTPQATSSDRSISPDLQTLLSHTSEVLKSGGKVRGLSRPPTGDRQLPDRERTSSTFSLGSKLSNGSITSSPSLNESLKRKPRSPFSTHAHDDGSSISSRNIHFGSTRPRSRLRSDSKSSLASKSSGANMKMGYYLDDEPTDDVSIATSSRVSLIDESFEDEKNLFEEGMGGEGRGDNAFAFFNPSSSFNTGEDDPTLTLSFPIIEDDDGEDMIDLKTPLPHLLLRAGVLSPNSKLLPRKVDSSDEEVGRGIGKKSKGRASPNGSVISSMTTTTTSSKHPRDARDTVKRRMRHKDGRLLRGGIGLTTGLGWSDSEDEDAPSEFTTRLKRLASMGGLSALSRKSSMASNMSGYGGGHGASMSNASNSGYGSLYGESVASTNGYAPSVSVSQSGSRGRTSTYADGFRGSVYSDVSYSGRYPNGTNTPSASSSRNVSRQSSFSVPYHGRNHSPFDSSRKEIEIVEEEVEGRLANKDKERGRKTASMVHVNERELSSSGGNSISDEETERENDEEVEEKTQKLVIPSSSSHSSSLSRQRNSTLSVSSTSSASSVRSIHSNALTLNPPSIAGSLTPTPETPTTPTPISSFGIVLSGQSASNSTVQSTIRNVPPSQPNPFPTLRQNIRLNTNVNNAMTGRSHSPVPPPSPAPTGPLPPTPGDVDIVLKGKFGRGHAVTTSGSGTSIETSALTLQSQIATTTTSTTSRPSSDSSQPRVISPALFHPARVTSPSFSMPTGSRTVHPARSRAGSLSSRESGYSIASVQTKPSVGNMGNGVAQEDKSRLPYVVEDDGDAVLSNINEKERLTLTKSGDSVKYPSDSNVTTTSALVLPSPIDSDAVAIIEIEPSEYGDDVAVAITGEEDGARLVINNKEKLGESFIDLKDNGKDVDIDSVRSSIPEYPYHFDVPPSPVTSVRQTAGSNGDVAVSLTGSFGFRKDLSFGGRFQTSGTSSSGLGKHSVSVSGSGMRSAIPSVAFSPTPSSEDASPSRQIPHHEHASSVSSIDTSESTATLFGAGRPDHMRMDSWNQSFSVFGSGMGVPPLDDTGAKTTGVDLITSSGTPKSPVSPPQTQASKDVSFATPSTSVSTFIARAASPMLARARAASPISSISSMRVGSSLGFASSNLPKPSTSASGRTTPSSQLGLTPSQLQKRGPSPVPSSKATTQTASPTTNISSKASSGTPIIPAPRKSSLPLPPSFSATPGRPTSPPPPPPSAAGHMPSLLLRPTAGIARKGSGGIPRPSHSTPTPTTSTATSLSTPLSSPSVSAPSSILSKSSTSPHSMLPQPGKRVGTPVLRYGTPGLSAGKRTS</sequence>
<feature type="region of interest" description="Disordered" evidence="1">
    <location>
        <begin position="402"/>
        <end position="500"/>
    </location>
</feature>
<reference evidence="2" key="1">
    <citation type="submission" date="2021-10" db="EMBL/GenBank/DDBJ databases">
        <title>De novo Genome Assembly of Clathrus columnatus (Basidiomycota, Fungi) Using Illumina and Nanopore Sequence Data.</title>
        <authorList>
            <person name="Ogiso-Tanaka E."/>
            <person name="Itagaki H."/>
            <person name="Hosoya T."/>
            <person name="Hosaka K."/>
        </authorList>
    </citation>
    <scope>NUCLEOTIDE SEQUENCE</scope>
    <source>
        <strain evidence="2">MO-923</strain>
    </source>
</reference>
<keyword evidence="3" id="KW-1185">Reference proteome</keyword>
<feature type="compositionally biased region" description="Low complexity" evidence="1">
    <location>
        <begin position="1066"/>
        <end position="1083"/>
    </location>
</feature>
<feature type="compositionally biased region" description="Polar residues" evidence="1">
    <location>
        <begin position="1098"/>
        <end position="1109"/>
    </location>
</feature>
<dbReference type="EMBL" id="BPWL01000010">
    <property type="protein sequence ID" value="GJJ14550.1"/>
    <property type="molecule type" value="Genomic_DNA"/>
</dbReference>
<gene>
    <name evidence="2" type="ORF">Clacol_008815</name>
</gene>
<feature type="region of interest" description="Disordered" evidence="1">
    <location>
        <begin position="1493"/>
        <end position="1678"/>
    </location>
</feature>
<feature type="compositionally biased region" description="Pro residues" evidence="1">
    <location>
        <begin position="38"/>
        <end position="55"/>
    </location>
</feature>
<feature type="compositionally biased region" description="Basic and acidic residues" evidence="1">
    <location>
        <begin position="614"/>
        <end position="624"/>
    </location>
</feature>
<feature type="compositionally biased region" description="Pro residues" evidence="1">
    <location>
        <begin position="1574"/>
        <end position="1583"/>
    </location>
</feature>
<feature type="region of interest" description="Disordered" evidence="1">
    <location>
        <begin position="844"/>
        <end position="991"/>
    </location>
</feature>
<proteinExistence type="predicted"/>
<evidence type="ECO:0000256" key="1">
    <source>
        <dbReference type="SAM" id="MobiDB-lite"/>
    </source>
</evidence>
<feature type="region of interest" description="Disordered" evidence="1">
    <location>
        <begin position="1412"/>
        <end position="1450"/>
    </location>
</feature>
<feature type="compositionally biased region" description="Low complexity" evidence="1">
    <location>
        <begin position="1608"/>
        <end position="1650"/>
    </location>
</feature>
<feature type="compositionally biased region" description="Low complexity" evidence="1">
    <location>
        <begin position="898"/>
        <end position="932"/>
    </location>
</feature>
<feature type="region of interest" description="Disordered" evidence="1">
    <location>
        <begin position="1066"/>
        <end position="1129"/>
    </location>
</feature>
<feature type="compositionally biased region" description="Polar residues" evidence="1">
    <location>
        <begin position="1119"/>
        <end position="1129"/>
    </location>
</feature>
<accession>A0AAV5AJJ0</accession>
<protein>
    <submittedName>
        <fullName evidence="2">Uncharacterized protein</fullName>
    </submittedName>
</protein>
<dbReference type="Proteomes" id="UP001050691">
    <property type="component" value="Unassembled WGS sequence"/>
</dbReference>
<feature type="region of interest" description="Disordered" evidence="1">
    <location>
        <begin position="294"/>
        <end position="345"/>
    </location>
</feature>
<feature type="compositionally biased region" description="Polar residues" evidence="1">
    <location>
        <begin position="1493"/>
        <end position="1519"/>
    </location>
</feature>
<feature type="compositionally biased region" description="Low complexity" evidence="1">
    <location>
        <begin position="640"/>
        <end position="652"/>
    </location>
</feature>
<feature type="region of interest" description="Disordered" evidence="1">
    <location>
        <begin position="1004"/>
        <end position="1031"/>
    </location>
</feature>
<feature type="compositionally biased region" description="Polar residues" evidence="1">
    <location>
        <begin position="72"/>
        <end position="97"/>
    </location>
</feature>
<name>A0AAV5AJJ0_9AGAM</name>
<feature type="region of interest" description="Disordered" evidence="1">
    <location>
        <begin position="72"/>
        <end position="152"/>
    </location>
</feature>
<feature type="compositionally biased region" description="Polar residues" evidence="1">
    <location>
        <begin position="302"/>
        <end position="333"/>
    </location>
</feature>